<organism evidence="2 3">
    <name type="scientific">Heyndrickxia oleronia</name>
    <dbReference type="NCBI Taxonomy" id="38875"/>
    <lineage>
        <taxon>Bacteria</taxon>
        <taxon>Bacillati</taxon>
        <taxon>Bacillota</taxon>
        <taxon>Bacilli</taxon>
        <taxon>Bacillales</taxon>
        <taxon>Bacillaceae</taxon>
        <taxon>Heyndrickxia</taxon>
    </lineage>
</organism>
<sequence>MDYRQQQAPTQFPWPPGQQNQNVNRRLDNIERRLDRLDRKFDRLERRVTRLERQMGWGQGQGSTGREYYYY</sequence>
<accession>A0A8E2I406</accession>
<feature type="region of interest" description="Disordered" evidence="1">
    <location>
        <begin position="1"/>
        <end position="27"/>
    </location>
</feature>
<comment type="caution">
    <text evidence="2">The sequence shown here is derived from an EMBL/GenBank/DDBJ whole genome shotgun (WGS) entry which is preliminary data.</text>
</comment>
<name>A0A8E2I406_9BACI</name>
<dbReference type="AlphaFoldDB" id="A0A8E2I406"/>
<dbReference type="Gene3D" id="1.20.5.110">
    <property type="match status" value="1"/>
</dbReference>
<dbReference type="Proteomes" id="UP000189761">
    <property type="component" value="Unassembled WGS sequence"/>
</dbReference>
<dbReference type="SUPFAM" id="SSF57997">
    <property type="entry name" value="Tropomyosin"/>
    <property type="match status" value="1"/>
</dbReference>
<dbReference type="EMBL" id="MTLA01000332">
    <property type="protein sequence ID" value="OOP66317.1"/>
    <property type="molecule type" value="Genomic_DNA"/>
</dbReference>
<gene>
    <name evidence="2" type="ORF">BWZ43_21700</name>
</gene>
<reference evidence="2 3" key="1">
    <citation type="submission" date="2017-01" db="EMBL/GenBank/DDBJ databases">
        <title>Draft genome sequence of Bacillus oleronius.</title>
        <authorList>
            <person name="Allam M."/>
        </authorList>
    </citation>
    <scope>NUCLEOTIDE SEQUENCE [LARGE SCALE GENOMIC DNA]</scope>
    <source>
        <strain evidence="2 3">DSM 9356</strain>
    </source>
</reference>
<proteinExistence type="predicted"/>
<evidence type="ECO:0000313" key="3">
    <source>
        <dbReference type="Proteomes" id="UP000189761"/>
    </source>
</evidence>
<protein>
    <submittedName>
        <fullName evidence="2">Uncharacterized protein</fullName>
    </submittedName>
</protein>
<evidence type="ECO:0000313" key="2">
    <source>
        <dbReference type="EMBL" id="OOP66317.1"/>
    </source>
</evidence>
<evidence type="ECO:0000256" key="1">
    <source>
        <dbReference type="SAM" id="MobiDB-lite"/>
    </source>
</evidence>
<keyword evidence="3" id="KW-1185">Reference proteome</keyword>
<dbReference type="RefSeq" id="WP_078111185.1">
    <property type="nucleotide sequence ID" value="NZ_CP065424.1"/>
</dbReference>
<feature type="compositionally biased region" description="Polar residues" evidence="1">
    <location>
        <begin position="1"/>
        <end position="10"/>
    </location>
</feature>